<keyword evidence="7" id="KW-1185">Reference proteome</keyword>
<dbReference type="GO" id="GO:0005524">
    <property type="term" value="F:ATP binding"/>
    <property type="evidence" value="ECO:0007669"/>
    <property type="project" value="UniProtKB-KW"/>
</dbReference>
<evidence type="ECO:0000256" key="2">
    <source>
        <dbReference type="ARBA" id="ARBA00022741"/>
    </source>
</evidence>
<comment type="similarity">
    <text evidence="1">Belongs to the universal stress protein A family.</text>
</comment>
<reference evidence="5 8" key="3">
    <citation type="submission" date="2016-10" db="EMBL/GenBank/DDBJ databases">
        <title>Genome sequence of Nocardia seriolae strain EM150506, isolated from Anguila japonica.</title>
        <authorList>
            <person name="Han H.-J."/>
        </authorList>
    </citation>
    <scope>NUCLEOTIDE SEQUENCE [LARGE SCALE GENOMIC DNA]</scope>
    <source>
        <strain evidence="5 8">EM150506</strain>
    </source>
</reference>
<protein>
    <submittedName>
        <fullName evidence="5">Universal stress protein</fullName>
    </submittedName>
</protein>
<feature type="domain" description="UspA" evidence="4">
    <location>
        <begin position="17"/>
        <end position="154"/>
    </location>
</feature>
<dbReference type="Gene3D" id="3.40.50.620">
    <property type="entry name" value="HUPs"/>
    <property type="match status" value="2"/>
</dbReference>
<dbReference type="InterPro" id="IPR006016">
    <property type="entry name" value="UspA"/>
</dbReference>
<dbReference type="EMBL" id="CP017839">
    <property type="protein sequence ID" value="APA98465.1"/>
    <property type="molecule type" value="Genomic_DNA"/>
</dbReference>
<dbReference type="OrthoDB" id="3174546at2"/>
<evidence type="ECO:0000313" key="8">
    <source>
        <dbReference type="Proteomes" id="UP000180166"/>
    </source>
</evidence>
<proteinExistence type="inferred from homology"/>
<dbReference type="PANTHER" id="PTHR46268:SF27">
    <property type="entry name" value="UNIVERSAL STRESS PROTEIN RV2623"/>
    <property type="match status" value="1"/>
</dbReference>
<dbReference type="RefSeq" id="WP_033089847.1">
    <property type="nucleotide sequence ID" value="NZ_AP017900.1"/>
</dbReference>
<reference evidence="6 7" key="2">
    <citation type="journal article" date="2016" name="Genome Announc.">
        <title>Draft Genome Sequence of Erythromycin- and Oxytetracycline-Sensitive Nocardia seriolae Strain U-1 (NBRC 110359).</title>
        <authorList>
            <person name="Imajoh M."/>
            <person name="Sukeda M."/>
            <person name="Shimizu M."/>
            <person name="Yamane J."/>
            <person name="Ohnishi K."/>
            <person name="Oshima S."/>
        </authorList>
    </citation>
    <scope>NUCLEOTIDE SEQUENCE [LARGE SCALE GENOMIC DNA]</scope>
    <source>
        <strain evidence="6 7">U-1</strain>
    </source>
</reference>
<keyword evidence="3" id="KW-0067">ATP-binding</keyword>
<sequence>MAELEFDDPHRLASAGVVVGVDGSAGARLALHWAADFAAARDRELRIVHGLDLVGTAAVAGPYATVVPEAIEALRSGGRALVRQAVDTVLAVHPDLRVSAHVYEDSAAGALIELSARAHAVVLGATGTLGTLAHLGSTLLSVTAHAAGTVIVVRPDPLVDDGVRESGPVVVGVDCGPVSEPAIAAAFAEASERGVDLIALHVWSDWDAGRYAGAKPSPTLDGVEDIEESVLAERLAGWPAKYPDVTVQRRIYLSGAAAQLREWSKYAQLVVVGNRGRGGFTGMLLGSTAHFLIQHADCPVMVVHDRH</sequence>
<evidence type="ECO:0000256" key="1">
    <source>
        <dbReference type="ARBA" id="ARBA00008791"/>
    </source>
</evidence>
<organism evidence="6 7">
    <name type="scientific">Nocardia seriolae</name>
    <dbReference type="NCBI Taxonomy" id="37332"/>
    <lineage>
        <taxon>Bacteria</taxon>
        <taxon>Bacillati</taxon>
        <taxon>Actinomycetota</taxon>
        <taxon>Actinomycetes</taxon>
        <taxon>Mycobacteriales</taxon>
        <taxon>Nocardiaceae</taxon>
        <taxon>Nocardia</taxon>
    </lineage>
</organism>
<accession>A0A0B8NHS2</accession>
<name>A0A0B8NHS2_9NOCA</name>
<dbReference type="SUPFAM" id="SSF52402">
    <property type="entry name" value="Adenine nucleotide alpha hydrolases-like"/>
    <property type="match status" value="2"/>
</dbReference>
<reference evidence="7" key="1">
    <citation type="submission" date="2015-07" db="EMBL/GenBank/DDBJ databases">
        <title>Nocardia seriolae U-1 whole genome shotgun sequence.</title>
        <authorList>
            <person name="Imajoh M."/>
            <person name="Fukumoto Y."/>
            <person name="Sukeda M."/>
            <person name="Yamane J."/>
            <person name="Yamasaki K."/>
            <person name="Shimizu M."/>
            <person name="Ohnishi K."/>
            <person name="Oshima S."/>
        </authorList>
    </citation>
    <scope>NUCLEOTIDE SEQUENCE [LARGE SCALE GENOMIC DNA]</scope>
    <source>
        <strain evidence="7">U-1</strain>
    </source>
</reference>
<dbReference type="Proteomes" id="UP000180166">
    <property type="component" value="Chromosome"/>
</dbReference>
<evidence type="ECO:0000259" key="4">
    <source>
        <dbReference type="Pfam" id="PF00582"/>
    </source>
</evidence>
<dbReference type="Pfam" id="PF00582">
    <property type="entry name" value="Usp"/>
    <property type="match status" value="2"/>
</dbReference>
<evidence type="ECO:0000313" key="7">
    <source>
        <dbReference type="Proteomes" id="UP000037179"/>
    </source>
</evidence>
<dbReference type="PANTHER" id="PTHR46268">
    <property type="entry name" value="STRESS RESPONSE PROTEIN NHAX"/>
    <property type="match status" value="1"/>
</dbReference>
<dbReference type="EMBL" id="BBYQ01000110">
    <property type="protein sequence ID" value="GAP31304.1"/>
    <property type="molecule type" value="Genomic_DNA"/>
</dbReference>
<dbReference type="GeneID" id="93375102"/>
<gene>
    <name evidence="5" type="ORF">NS506_04417</name>
    <name evidence="6" type="ORF">NSK11_contig00110-0011</name>
</gene>
<dbReference type="PRINTS" id="PR01438">
    <property type="entry name" value="UNVRSLSTRESS"/>
</dbReference>
<dbReference type="InterPro" id="IPR006015">
    <property type="entry name" value="Universal_stress_UspA"/>
</dbReference>
<evidence type="ECO:0000313" key="5">
    <source>
        <dbReference type="EMBL" id="APA98465.1"/>
    </source>
</evidence>
<dbReference type="AlphaFoldDB" id="A0A0B8NHS2"/>
<keyword evidence="2" id="KW-0547">Nucleotide-binding</keyword>
<dbReference type="KEGG" id="nsr:NS506_04417"/>
<evidence type="ECO:0000256" key="3">
    <source>
        <dbReference type="ARBA" id="ARBA00022840"/>
    </source>
</evidence>
<dbReference type="InterPro" id="IPR014729">
    <property type="entry name" value="Rossmann-like_a/b/a_fold"/>
</dbReference>
<evidence type="ECO:0000313" key="6">
    <source>
        <dbReference type="EMBL" id="GAP31304.1"/>
    </source>
</evidence>
<feature type="domain" description="UspA" evidence="4">
    <location>
        <begin position="168"/>
        <end position="304"/>
    </location>
</feature>
<dbReference type="Proteomes" id="UP000037179">
    <property type="component" value="Unassembled WGS sequence"/>
</dbReference>